<feature type="domain" description="GH16" evidence="4">
    <location>
        <begin position="275"/>
        <end position="626"/>
    </location>
</feature>
<evidence type="ECO:0000313" key="5">
    <source>
        <dbReference type="EMBL" id="THH32338.1"/>
    </source>
</evidence>
<keyword evidence="3" id="KW-1133">Transmembrane helix</keyword>
<evidence type="ECO:0000256" key="3">
    <source>
        <dbReference type="SAM" id="Phobius"/>
    </source>
</evidence>
<evidence type="ECO:0000259" key="4">
    <source>
        <dbReference type="PROSITE" id="PS51762"/>
    </source>
</evidence>
<dbReference type="InterPro" id="IPR000757">
    <property type="entry name" value="Beta-glucanase-like"/>
</dbReference>
<dbReference type="PROSITE" id="PS51762">
    <property type="entry name" value="GH16_2"/>
    <property type="match status" value="1"/>
</dbReference>
<feature type="region of interest" description="Disordered" evidence="2">
    <location>
        <begin position="1"/>
        <end position="20"/>
    </location>
</feature>
<evidence type="ECO:0000256" key="2">
    <source>
        <dbReference type="SAM" id="MobiDB-lite"/>
    </source>
</evidence>
<keyword evidence="3" id="KW-0472">Membrane</keyword>
<dbReference type="Gene3D" id="2.60.120.200">
    <property type="match status" value="1"/>
</dbReference>
<proteinExistence type="inferred from homology"/>
<comment type="similarity">
    <text evidence="1">Belongs to the glycosyl hydrolase 16 family.</text>
</comment>
<keyword evidence="3" id="KW-0812">Transmembrane</keyword>
<name>A0A4S4N3C1_9APHY</name>
<keyword evidence="6" id="KW-1185">Reference proteome</keyword>
<sequence>MGGPNPFDTPTSSVYIPSPGLVTPATPGLIAGDRTSIGSRPPPSAFLPFQSHPGNPDPGMSIPGIGRRSSLESLARPSSATGVYANATGYSVLRNGSEVGMGASTSQVSLERPYAPFRDASGDGSMTPPSPNTSQSNIYRNSAAGALAGNAEPGVIPRTLSSPQIAMRAPFLSPASRPNSIWSPPSHPYPPSLHSPPSLSYLPTGAYISKPTKTKTLMPSTRLSSKLTIEDKPWIGTRLPRSRLSYFLTLFCFFLGIAAGAVVCFLGWTNVKMLSDADLCPVMFDDFDSTSLNTGTWNVDAQLGGFGNGEFQITTAEGQGNLMLQNGELWILPSLTSDEIGRDKIIDGGTYTVQGCSVQSNKTACTASSNKLTGQVIPPVKAARINTQGHANIQFGKVEVRAKLPKGDWLWPAIWMLPENDTIYGPWPMGGEMDIMEARGNDITYPAQGLDFVRSSLNYGVFDTLQTHLLGWWASAKRTPYNLDFHTYSMEWTPDWMRFYVDSRLQATMNMKITGKHSKTFFERGAYPKTVDNGNGTDVVVQNIWSSGSNAAPFDQSFYLILDLAAGGTSGWFPDGVGGKPWFDDSATAMHDFAATQDTWHATWATNQNDLAFRIDSVKMWKLKDGTC</sequence>
<feature type="region of interest" description="Disordered" evidence="2">
    <location>
        <begin position="32"/>
        <end position="67"/>
    </location>
</feature>
<gene>
    <name evidence="5" type="ORF">EUX98_g1833</name>
</gene>
<dbReference type="SUPFAM" id="SSF49899">
    <property type="entry name" value="Concanavalin A-like lectins/glucanases"/>
    <property type="match status" value="1"/>
</dbReference>
<accession>A0A4S4N3C1</accession>
<protein>
    <recommendedName>
        <fullName evidence="4">GH16 domain-containing protein</fullName>
    </recommendedName>
</protein>
<organism evidence="5 6">
    <name type="scientific">Antrodiella citrinella</name>
    <dbReference type="NCBI Taxonomy" id="2447956"/>
    <lineage>
        <taxon>Eukaryota</taxon>
        <taxon>Fungi</taxon>
        <taxon>Dikarya</taxon>
        <taxon>Basidiomycota</taxon>
        <taxon>Agaricomycotina</taxon>
        <taxon>Agaricomycetes</taxon>
        <taxon>Polyporales</taxon>
        <taxon>Steccherinaceae</taxon>
        <taxon>Antrodiella</taxon>
    </lineage>
</organism>
<feature type="region of interest" description="Disordered" evidence="2">
    <location>
        <begin position="115"/>
        <end position="137"/>
    </location>
</feature>
<reference evidence="5 6" key="1">
    <citation type="submission" date="2019-02" db="EMBL/GenBank/DDBJ databases">
        <title>Genome sequencing of the rare red list fungi Antrodiella citrinella (Flaviporus citrinellus).</title>
        <authorList>
            <person name="Buettner E."/>
            <person name="Kellner H."/>
        </authorList>
    </citation>
    <scope>NUCLEOTIDE SEQUENCE [LARGE SCALE GENOMIC DNA]</scope>
    <source>
        <strain evidence="5 6">DSM 108506</strain>
    </source>
</reference>
<dbReference type="GO" id="GO:0004553">
    <property type="term" value="F:hydrolase activity, hydrolyzing O-glycosyl compounds"/>
    <property type="evidence" value="ECO:0007669"/>
    <property type="project" value="InterPro"/>
</dbReference>
<dbReference type="AlphaFoldDB" id="A0A4S4N3C1"/>
<feature type="transmembrane region" description="Helical" evidence="3">
    <location>
        <begin position="244"/>
        <end position="268"/>
    </location>
</feature>
<evidence type="ECO:0000313" key="6">
    <source>
        <dbReference type="Proteomes" id="UP000308730"/>
    </source>
</evidence>
<evidence type="ECO:0000256" key="1">
    <source>
        <dbReference type="ARBA" id="ARBA00006865"/>
    </source>
</evidence>
<dbReference type="PANTHER" id="PTHR10963:SF55">
    <property type="entry name" value="GLYCOSIDE HYDROLASE FAMILY 16 PROTEIN"/>
    <property type="match status" value="1"/>
</dbReference>
<dbReference type="Proteomes" id="UP000308730">
    <property type="component" value="Unassembled WGS sequence"/>
</dbReference>
<comment type="caution">
    <text evidence="5">The sequence shown here is derived from an EMBL/GenBank/DDBJ whole genome shotgun (WGS) entry which is preliminary data.</text>
</comment>
<dbReference type="InterPro" id="IPR050546">
    <property type="entry name" value="Glycosyl_Hydrlase_16"/>
</dbReference>
<dbReference type="EMBL" id="SGPM01000024">
    <property type="protein sequence ID" value="THH32338.1"/>
    <property type="molecule type" value="Genomic_DNA"/>
</dbReference>
<dbReference type="Pfam" id="PF00722">
    <property type="entry name" value="Glyco_hydro_16"/>
    <property type="match status" value="1"/>
</dbReference>
<dbReference type="GO" id="GO:0005975">
    <property type="term" value="P:carbohydrate metabolic process"/>
    <property type="evidence" value="ECO:0007669"/>
    <property type="project" value="InterPro"/>
</dbReference>
<dbReference type="OrthoDB" id="4781at2759"/>
<dbReference type="InterPro" id="IPR013320">
    <property type="entry name" value="ConA-like_dom_sf"/>
</dbReference>
<dbReference type="PANTHER" id="PTHR10963">
    <property type="entry name" value="GLYCOSYL HYDROLASE-RELATED"/>
    <property type="match status" value="1"/>
</dbReference>